<dbReference type="InterPro" id="IPR013651">
    <property type="entry name" value="ATP-grasp_RimK-type"/>
</dbReference>
<dbReference type="InterPro" id="IPR011761">
    <property type="entry name" value="ATP-grasp"/>
</dbReference>
<dbReference type="GO" id="GO:0018169">
    <property type="term" value="F:ribosomal S6-glutamic acid ligase activity"/>
    <property type="evidence" value="ECO:0007669"/>
    <property type="project" value="TreeGrafter"/>
</dbReference>
<dbReference type="GO" id="GO:0046872">
    <property type="term" value="F:metal ion binding"/>
    <property type="evidence" value="ECO:0007669"/>
    <property type="project" value="InterPro"/>
</dbReference>
<dbReference type="GeneID" id="34220508"/>
<proteinExistence type="predicted"/>
<dbReference type="AlphaFoldDB" id="A0A075LR40"/>
<dbReference type="EMBL" id="CP008876">
    <property type="protein sequence ID" value="AIF66938.1"/>
    <property type="molecule type" value="Genomic_DNA"/>
</dbReference>
<dbReference type="GO" id="GO:0005737">
    <property type="term" value="C:cytoplasm"/>
    <property type="evidence" value="ECO:0007669"/>
    <property type="project" value="TreeGrafter"/>
</dbReference>
<dbReference type="SUPFAM" id="SSF56059">
    <property type="entry name" value="Glutathione synthetase ATP-binding domain-like"/>
    <property type="match status" value="1"/>
</dbReference>
<keyword evidence="1" id="KW-0067">ATP-binding</keyword>
<dbReference type="HOGENOM" id="CLU_054353_0_2_9"/>
<dbReference type="OrthoDB" id="4426445at2"/>
<dbReference type="GO" id="GO:0009432">
    <property type="term" value="P:SOS response"/>
    <property type="evidence" value="ECO:0007669"/>
    <property type="project" value="TreeGrafter"/>
</dbReference>
<feature type="domain" description="ATP-grasp" evidence="2">
    <location>
        <begin position="101"/>
        <end position="277"/>
    </location>
</feature>
<dbReference type="Proteomes" id="UP000027980">
    <property type="component" value="Chromosome"/>
</dbReference>
<dbReference type="PANTHER" id="PTHR21621">
    <property type="entry name" value="RIBOSOMAL PROTEIN S6 MODIFICATION PROTEIN"/>
    <property type="match status" value="1"/>
</dbReference>
<keyword evidence="1" id="KW-0547">Nucleotide-binding</keyword>
<evidence type="ECO:0000313" key="3">
    <source>
        <dbReference type="EMBL" id="AIF66938.1"/>
    </source>
</evidence>
<sequence>MRGWLIYDRSDAERNSAFIDWFLEESHSLNIDLQLVYTENLQVTLHNGQVSVHTKEKQHIPDFSIVRTIDPLLTAQLEQAGIACFNNAEIAALANDKIKTHLELTKLDIPMVNMHFQTNAPLPQPPIAFPFVLKTSNGRGGKEVHLVETEAQYQDLQNHYADQSILMQQLAPTPGKDVRVFVIGKEIIAAVLRSSERDFRANYSLGGSASLYALNLEEKLLVQRIVDHYDFGFVGIDFLFDENGSFLFNEIEDVVGSRTLSKVSDVNIVRLYLEFIQKRMEDTRCTQ</sequence>
<dbReference type="Gene3D" id="3.30.470.20">
    <property type="entry name" value="ATP-grasp fold, B domain"/>
    <property type="match status" value="1"/>
</dbReference>
<dbReference type="Gene3D" id="3.40.50.20">
    <property type="match status" value="1"/>
</dbReference>
<reference evidence="3 4" key="1">
    <citation type="submission" date="2014-07" db="EMBL/GenBank/DDBJ databases">
        <title>Complete genome sequence of a moderately halophilic bacterium Terribacillus aidingensis MP602, isolated from Cryptomeria fortunei in Tianmu mountain in China.</title>
        <authorList>
            <person name="Wang Y."/>
            <person name="Lu P."/>
            <person name="Zhang L."/>
        </authorList>
    </citation>
    <scope>NUCLEOTIDE SEQUENCE [LARGE SCALE GENOMIC DNA]</scope>
    <source>
        <strain evidence="3 4">MP602</strain>
    </source>
</reference>
<dbReference type="KEGG" id="tap:GZ22_09975"/>
<dbReference type="Pfam" id="PF08443">
    <property type="entry name" value="RimK"/>
    <property type="match status" value="1"/>
</dbReference>
<evidence type="ECO:0000259" key="2">
    <source>
        <dbReference type="PROSITE" id="PS50975"/>
    </source>
</evidence>
<dbReference type="GO" id="GO:0005524">
    <property type="term" value="F:ATP binding"/>
    <property type="evidence" value="ECO:0007669"/>
    <property type="project" value="UniProtKB-UniRule"/>
</dbReference>
<organism evidence="3 4">
    <name type="scientific">Terribacillus saccharophilus</name>
    <dbReference type="NCBI Taxonomy" id="361277"/>
    <lineage>
        <taxon>Bacteria</taxon>
        <taxon>Bacillati</taxon>
        <taxon>Bacillota</taxon>
        <taxon>Bacilli</taxon>
        <taxon>Bacillales</taxon>
        <taxon>Bacillaceae</taxon>
        <taxon>Terribacillus</taxon>
    </lineage>
</organism>
<evidence type="ECO:0000256" key="1">
    <source>
        <dbReference type="PROSITE-ProRule" id="PRU00409"/>
    </source>
</evidence>
<gene>
    <name evidence="3" type="ORF">GZ22_09975</name>
</gene>
<dbReference type="RefSeq" id="WP_038561706.1">
    <property type="nucleotide sequence ID" value="NZ_CP008876.1"/>
</dbReference>
<dbReference type="PROSITE" id="PS50975">
    <property type="entry name" value="ATP_GRASP"/>
    <property type="match status" value="1"/>
</dbReference>
<evidence type="ECO:0000313" key="4">
    <source>
        <dbReference type="Proteomes" id="UP000027980"/>
    </source>
</evidence>
<dbReference type="PANTHER" id="PTHR21621:SF0">
    <property type="entry name" value="BETA-CITRYLGLUTAMATE SYNTHASE B-RELATED"/>
    <property type="match status" value="1"/>
</dbReference>
<accession>A0A075LR40</accession>
<protein>
    <recommendedName>
        <fullName evidence="2">ATP-grasp domain-containing protein</fullName>
    </recommendedName>
</protein>
<name>A0A075LR40_9BACI</name>